<sequence>MGDSSKEQREQIMQLTYFSSEDYLNRTHIADDDVEIIHTETFDGEQKEQEIETLPAQLSTPVGLKQMEKTDADKEKKKKKKKKAKTANLPEAGTEIPDDYVEKHSEDVIEDPFDPEKPLSQRVEYAIWKYRKNHRFSEEKKAMFDNYLKFGGINTGPNMFLGRATGADAPDDPDAEIDFEAAKTAIDTVPDELEEGVEVNFSEVAQVYFSNTFIRESRFISLQDFTDAPVLIDSFLRYLEIRNVCPEYKEDIAKARSIIAEAKIQLPKCKRVSGYLPGSYNKACAVFFGDLQAEMDTSWMTESTMKIQKQFVDFVVETIGTNSDDTKKIVQAHIKDPDNVHLVETKEWVFSRVADIASYSESLGQEDLVNVTFENIDVPNETYDIFLEKKIVDFLMVGMVARATFCKLSNGDWYLEGATRIMPTFFMEDDCLQEEDYDF</sequence>
<dbReference type="InterPro" id="IPR018606">
    <property type="entry name" value="Arb1"/>
</dbReference>
<feature type="compositionally biased region" description="Basic residues" evidence="1">
    <location>
        <begin position="76"/>
        <end position="85"/>
    </location>
</feature>
<feature type="compositionally biased region" description="Basic and acidic residues" evidence="1">
    <location>
        <begin position="66"/>
        <end position="75"/>
    </location>
</feature>
<dbReference type="Proteomes" id="UP000613177">
    <property type="component" value="Unassembled WGS sequence"/>
</dbReference>
<evidence type="ECO:0000313" key="3">
    <source>
        <dbReference type="Proteomes" id="UP000613177"/>
    </source>
</evidence>
<dbReference type="GO" id="GO:0031047">
    <property type="term" value="P:regulatory ncRNA-mediated gene silencing"/>
    <property type="evidence" value="ECO:0007669"/>
    <property type="project" value="InterPro"/>
</dbReference>
<name>A0A8H7SQ84_9FUNG</name>
<evidence type="ECO:0000313" key="2">
    <source>
        <dbReference type="EMBL" id="KAG2232458.1"/>
    </source>
</evidence>
<proteinExistence type="predicted"/>
<dbReference type="Pfam" id="PF09692">
    <property type="entry name" value="Arb1"/>
    <property type="match status" value="1"/>
</dbReference>
<gene>
    <name evidence="2" type="ORF">INT48_005175</name>
</gene>
<comment type="caution">
    <text evidence="2">The sequence shown here is derived from an EMBL/GenBank/DDBJ whole genome shotgun (WGS) entry which is preliminary data.</text>
</comment>
<dbReference type="AlphaFoldDB" id="A0A8H7SQ84"/>
<dbReference type="EMBL" id="JAEPRE010000110">
    <property type="protein sequence ID" value="KAG2232458.1"/>
    <property type="molecule type" value="Genomic_DNA"/>
</dbReference>
<organism evidence="2 3">
    <name type="scientific">Thamnidium elegans</name>
    <dbReference type="NCBI Taxonomy" id="101142"/>
    <lineage>
        <taxon>Eukaryota</taxon>
        <taxon>Fungi</taxon>
        <taxon>Fungi incertae sedis</taxon>
        <taxon>Mucoromycota</taxon>
        <taxon>Mucoromycotina</taxon>
        <taxon>Mucoromycetes</taxon>
        <taxon>Mucorales</taxon>
        <taxon>Mucorineae</taxon>
        <taxon>Mucoraceae</taxon>
        <taxon>Thamnidium</taxon>
    </lineage>
</organism>
<dbReference type="GO" id="GO:0033167">
    <property type="term" value="C:ARC complex"/>
    <property type="evidence" value="ECO:0007669"/>
    <property type="project" value="InterPro"/>
</dbReference>
<evidence type="ECO:0000256" key="1">
    <source>
        <dbReference type="SAM" id="MobiDB-lite"/>
    </source>
</evidence>
<accession>A0A8H7SQ84</accession>
<reference evidence="2" key="1">
    <citation type="submission" date="2021-01" db="EMBL/GenBank/DDBJ databases">
        <title>Metabolic potential, ecology and presence of endohyphal bacteria is reflected in genomic diversity of Mucoromycotina.</title>
        <authorList>
            <person name="Muszewska A."/>
            <person name="Okrasinska A."/>
            <person name="Steczkiewicz K."/>
            <person name="Drgas O."/>
            <person name="Orlowska M."/>
            <person name="Perlinska-Lenart U."/>
            <person name="Aleksandrzak-Piekarczyk T."/>
            <person name="Szatraj K."/>
            <person name="Zielenkiewicz U."/>
            <person name="Pilsyk S."/>
            <person name="Malc E."/>
            <person name="Mieczkowski P."/>
            <person name="Kruszewska J.S."/>
            <person name="Biernat P."/>
            <person name="Pawlowska J."/>
        </authorList>
    </citation>
    <scope>NUCLEOTIDE SEQUENCE</scope>
    <source>
        <strain evidence="2">WA0000018081</strain>
    </source>
</reference>
<keyword evidence="3" id="KW-1185">Reference proteome</keyword>
<protein>
    <submittedName>
        <fullName evidence="2">Uncharacterized protein</fullName>
    </submittedName>
</protein>
<feature type="region of interest" description="Disordered" evidence="1">
    <location>
        <begin position="42"/>
        <end position="95"/>
    </location>
</feature>